<name>A0ABX7NMM1_9BACT</name>
<evidence type="ECO:0000313" key="3">
    <source>
        <dbReference type="Proteomes" id="UP000662747"/>
    </source>
</evidence>
<dbReference type="Proteomes" id="UP000662747">
    <property type="component" value="Chromosome"/>
</dbReference>
<sequence>MIYGYSNRTLNEYGLQELREVTFSMTPAQLRQVAQFLSEMAGQMDAGALRGANAHRHMTTVNPSWSKEHPSADIIVTAPREGR</sequence>
<accession>A0ABX7NMM1</accession>
<keyword evidence="3" id="KW-1185">Reference proteome</keyword>
<evidence type="ECO:0000256" key="1">
    <source>
        <dbReference type="SAM" id="MobiDB-lite"/>
    </source>
</evidence>
<dbReference type="RefSeq" id="WP_206720360.1">
    <property type="nucleotide sequence ID" value="NZ_CP071090.1"/>
</dbReference>
<reference evidence="2 3" key="1">
    <citation type="submission" date="2021-02" db="EMBL/GenBank/DDBJ databases">
        <title>De Novo genome assembly of isolated myxobacteria.</title>
        <authorList>
            <person name="Stevens D.C."/>
        </authorList>
    </citation>
    <scope>NUCLEOTIDE SEQUENCE [LARGE SCALE GENOMIC DNA]</scope>
    <source>
        <strain evidence="3">SCPEA02</strain>
    </source>
</reference>
<dbReference type="EMBL" id="CP071090">
    <property type="protein sequence ID" value="QSQ18772.1"/>
    <property type="molecule type" value="Genomic_DNA"/>
</dbReference>
<proteinExistence type="predicted"/>
<protein>
    <submittedName>
        <fullName evidence="2">Uncharacterized protein</fullName>
    </submittedName>
</protein>
<feature type="region of interest" description="Disordered" evidence="1">
    <location>
        <begin position="61"/>
        <end position="83"/>
    </location>
</feature>
<organism evidence="2 3">
    <name type="scientific">Pyxidicoccus parkwayensis</name>
    <dbReference type="NCBI Taxonomy" id="2813578"/>
    <lineage>
        <taxon>Bacteria</taxon>
        <taxon>Pseudomonadati</taxon>
        <taxon>Myxococcota</taxon>
        <taxon>Myxococcia</taxon>
        <taxon>Myxococcales</taxon>
        <taxon>Cystobacterineae</taxon>
        <taxon>Myxococcaceae</taxon>
        <taxon>Pyxidicoccus</taxon>
    </lineage>
</organism>
<gene>
    <name evidence="2" type="ORF">JY651_25780</name>
</gene>
<evidence type="ECO:0000313" key="2">
    <source>
        <dbReference type="EMBL" id="QSQ18772.1"/>
    </source>
</evidence>